<dbReference type="Proteomes" id="UP001158730">
    <property type="component" value="Unassembled WGS sequence"/>
</dbReference>
<keyword evidence="2" id="KW-0812">Transmembrane</keyword>
<evidence type="ECO:0000256" key="1">
    <source>
        <dbReference type="ARBA" id="ARBA00023115"/>
    </source>
</evidence>
<dbReference type="GO" id="GO:0016020">
    <property type="term" value="C:membrane"/>
    <property type="evidence" value="ECO:0007669"/>
    <property type="project" value="UniProtKB-SubCell"/>
</dbReference>
<feature type="transmembrane region" description="Helical" evidence="2">
    <location>
        <begin position="114"/>
        <end position="132"/>
    </location>
</feature>
<feature type="transmembrane region" description="Helical" evidence="2">
    <location>
        <begin position="486"/>
        <end position="507"/>
    </location>
</feature>
<protein>
    <submittedName>
        <fullName evidence="4">Fused MFS/spermidine synthase</fullName>
    </submittedName>
</protein>
<feature type="transmembrane region" description="Helical" evidence="2">
    <location>
        <begin position="202"/>
        <end position="224"/>
    </location>
</feature>
<evidence type="ECO:0000313" key="4">
    <source>
        <dbReference type="EMBL" id="MDH1056076.1"/>
    </source>
</evidence>
<feature type="transmembrane region" description="Helical" evidence="2">
    <location>
        <begin position="820"/>
        <end position="845"/>
    </location>
</feature>
<dbReference type="CDD" id="cd02440">
    <property type="entry name" value="AdoMet_MTases"/>
    <property type="match status" value="1"/>
</dbReference>
<sequence>MRYINDRDTALSALIYFVCMVLLCFAAFVGLTSWPFGPLSALVSSSSLYGFVVAFSGYAWLLCALFWASAPGIAAQRFVFFSWPVVSLALWWGLHRDVAVGWLPGADVEMPTLLGVGMAMPAQLALLWRVIFPQRESSETLESGVRWLLLMLFLFVLVPRSALDLTVSLHPLIYDFYALKFDVAAGLNITPWVIEVIQAVPGFGPLVSVAYGLTPLAFLALVLLQLRGRPAHLPNAILLWVVLTFCALVAYHFFPITGPKYIFGSEGYLAQLSHPETLPLQLVAGALAPRNGMPSMHFGWMFAATLIWCLSDTRRLSRWLLGLMTFSVALATLYLGEHYFVDLIVAVPFVLAVIALCSTGVSWAGGRAHTVVLGFGCWLVWVLLLRSQMDFFIASPWACWALIGLTGVVVWLQIRALLAFRAAACVEAAGVAEVSFESARPDGRLVWRLGLMFFASGAAALIYQVLFAKELALVFGSTSTATFTVLATFLGGMAIGSLIGGVIAVRVRRPIAAYAFVELAIGGFCVATPVLFSMIQGVYVYLAAEISPGSPVLLALRVSLGAAVLLVPTVMMGITLPLMAQALSSQGERIGQSVAMLYASNTAGAAFGAILTSYAIIPLLGTQSTTLLAALINFLVALGALELVKSIKVSQPTGVGLASSYRPLAYAAGRGELISAWLALCVGGVLSLGLEVVYVHLLSIVAGNSVYAFGLMLATFLVGLALGGEFGRRLIINSNIDRVGLLVLVQLALAAAVALGAWGWDMIPSYFASFAGFPLATSFGSREMIRGMVCALVMIPPTICIGMSYTIAMDVATSAGVKGIKILGVSAALNTFGNIAGVLIFGFFLLPWLGGLVATKVVAMGAIAIAVMILLIGAVKRSRWSLCGAVAASVVLVVVSPTQLNYELLSSGANVYFSEQRWGEVVDHAESIDGGLTSVARSTNENGTIKTLLTNGKFQGNDALRGEVQAQIGFAVLPLLHQPNRDNALVIGYGTGATSRVFHDAGFANLEIAELSADVVRLADENFAGINSRVSQLGGVETHITDGRNFLLLTRNKYDIISMEISSIWFAGAASLYNQEFYRLARSKLKSDGVLQQWVQLHHMSPTDFLTIIGTLRAEFSYVSLYLVGGQGILIATNDISRAEPNAEVMRVLDDFSGLHAVRELAGRNFSAIANELLLTPRQVDVLLDEIGFGRALWLSTDKNLRLEYSTPKANANPHVDTVEINMGLIRAAQARDSERVNSSGG</sequence>
<feature type="transmembrane region" description="Helical" evidence="2">
    <location>
        <begin position="12"/>
        <end position="36"/>
    </location>
</feature>
<dbReference type="Pfam" id="PF14378">
    <property type="entry name" value="PAP2_3"/>
    <property type="match status" value="1"/>
</dbReference>
<organism evidence="4 5">
    <name type="scientific">Aquipseudomonas alcaligenes</name>
    <name type="common">Pseudomonas alcaligenes</name>
    <dbReference type="NCBI Taxonomy" id="43263"/>
    <lineage>
        <taxon>Bacteria</taxon>
        <taxon>Pseudomonadati</taxon>
        <taxon>Pseudomonadota</taxon>
        <taxon>Gammaproteobacteria</taxon>
        <taxon>Pseudomonadales</taxon>
        <taxon>Pseudomonadaceae</taxon>
        <taxon>Aquipseudomonas</taxon>
    </lineage>
</organism>
<feature type="transmembrane region" description="Helical" evidence="2">
    <location>
        <begin position="597"/>
        <end position="620"/>
    </location>
</feature>
<feature type="transmembrane region" description="Helical" evidence="2">
    <location>
        <begin position="739"/>
        <end position="760"/>
    </location>
</feature>
<keyword evidence="2" id="KW-0472">Membrane</keyword>
<feature type="transmembrane region" description="Helical" evidence="2">
    <location>
        <begin position="48"/>
        <end position="68"/>
    </location>
</feature>
<dbReference type="NCBIfam" id="NF037959">
    <property type="entry name" value="MFS_SpdSyn"/>
    <property type="match status" value="1"/>
</dbReference>
<feature type="transmembrane region" description="Helical" evidence="2">
    <location>
        <begin position="626"/>
        <end position="644"/>
    </location>
</feature>
<evidence type="ECO:0000259" key="3">
    <source>
        <dbReference type="Pfam" id="PF14378"/>
    </source>
</evidence>
<dbReference type="PANTHER" id="PTHR43317">
    <property type="entry name" value="THERMOSPERMINE SYNTHASE ACAULIS5"/>
    <property type="match status" value="1"/>
</dbReference>
<feature type="transmembrane region" description="Helical" evidence="2">
    <location>
        <begin position="857"/>
        <end position="875"/>
    </location>
</feature>
<feature type="transmembrane region" description="Helical" evidence="2">
    <location>
        <begin position="295"/>
        <end position="311"/>
    </location>
</feature>
<feature type="transmembrane region" description="Helical" evidence="2">
    <location>
        <begin position="144"/>
        <end position="162"/>
    </location>
</feature>
<feature type="transmembrane region" description="Helical" evidence="2">
    <location>
        <begin position="236"/>
        <end position="254"/>
    </location>
</feature>
<feature type="transmembrane region" description="Helical" evidence="2">
    <location>
        <begin position="368"/>
        <end position="385"/>
    </location>
</feature>
<name>A0AA42N4Q4_AQUAC</name>
<feature type="transmembrane region" description="Helical" evidence="2">
    <location>
        <begin position="554"/>
        <end position="576"/>
    </location>
</feature>
<dbReference type="PANTHER" id="PTHR43317:SF1">
    <property type="entry name" value="THERMOSPERMINE SYNTHASE ACAULIS5"/>
    <property type="match status" value="1"/>
</dbReference>
<feature type="transmembrane region" description="Helical" evidence="2">
    <location>
        <begin position="784"/>
        <end position="808"/>
    </location>
</feature>
<dbReference type="Pfam" id="PF01564">
    <property type="entry name" value="Spermine_synth"/>
    <property type="match status" value="1"/>
</dbReference>
<dbReference type="Gene3D" id="3.40.50.150">
    <property type="entry name" value="Vaccinia Virus protein VP39"/>
    <property type="match status" value="1"/>
</dbReference>
<dbReference type="EMBL" id="JAOBYN010000013">
    <property type="protein sequence ID" value="MDH1056076.1"/>
    <property type="molecule type" value="Genomic_DNA"/>
</dbReference>
<comment type="caution">
    <text evidence="4">The sequence shown here is derived from an EMBL/GenBank/DDBJ whole genome shotgun (WGS) entry which is preliminary data.</text>
</comment>
<feature type="transmembrane region" description="Helical" evidence="2">
    <location>
        <begin position="318"/>
        <end position="335"/>
    </location>
</feature>
<feature type="transmembrane region" description="Helical" evidence="2">
    <location>
        <begin position="75"/>
        <end position="94"/>
    </location>
</feature>
<feature type="transmembrane region" description="Helical" evidence="2">
    <location>
        <begin position="341"/>
        <end position="361"/>
    </location>
</feature>
<evidence type="ECO:0000256" key="2">
    <source>
        <dbReference type="SAM" id="Phobius"/>
    </source>
</evidence>
<feature type="domain" description="Inositolphosphotransferase Aur1/Ipt1" evidence="3">
    <location>
        <begin position="180"/>
        <end position="356"/>
    </location>
</feature>
<feature type="transmembrane region" description="Helical" evidence="2">
    <location>
        <begin position="445"/>
        <end position="466"/>
    </location>
</feature>
<dbReference type="SUPFAM" id="SSF53335">
    <property type="entry name" value="S-adenosyl-L-methionine-dependent methyltransferases"/>
    <property type="match status" value="1"/>
</dbReference>
<accession>A0AA42N4Q4</accession>
<gene>
    <name evidence="4" type="ORF">N5C05_15080</name>
</gene>
<feature type="transmembrane region" description="Helical" evidence="2">
    <location>
        <begin position="676"/>
        <end position="700"/>
    </location>
</feature>
<dbReference type="AlphaFoldDB" id="A0AA42N4Q4"/>
<dbReference type="GO" id="GO:0006596">
    <property type="term" value="P:polyamine biosynthetic process"/>
    <property type="evidence" value="ECO:0007669"/>
    <property type="project" value="UniProtKB-KW"/>
</dbReference>
<proteinExistence type="predicted"/>
<feature type="transmembrane region" description="Helical" evidence="2">
    <location>
        <begin position="706"/>
        <end position="727"/>
    </location>
</feature>
<evidence type="ECO:0000313" key="5">
    <source>
        <dbReference type="Proteomes" id="UP001158730"/>
    </source>
</evidence>
<keyword evidence="1" id="KW-0620">Polyamine biosynthesis</keyword>
<dbReference type="InterPro" id="IPR029063">
    <property type="entry name" value="SAM-dependent_MTases_sf"/>
</dbReference>
<reference evidence="4" key="1">
    <citation type="submission" date="2022-09" db="EMBL/GenBank/DDBJ databases">
        <title>Intensive care unit water sources are persistently colonized with multi-drug resistant bacteria and are the site of extensive horizontal gene transfer of antibiotic resistance genes.</title>
        <authorList>
            <person name="Diorio-Toth L."/>
        </authorList>
    </citation>
    <scope>NUCLEOTIDE SEQUENCE</scope>
    <source>
        <strain evidence="4">GD03990</strain>
    </source>
</reference>
<feature type="transmembrane region" description="Helical" evidence="2">
    <location>
        <begin position="391"/>
        <end position="412"/>
    </location>
</feature>
<keyword evidence="2" id="KW-1133">Transmembrane helix</keyword>
<dbReference type="InterPro" id="IPR026841">
    <property type="entry name" value="Aur1/Ipt1"/>
</dbReference>
<feature type="transmembrane region" description="Helical" evidence="2">
    <location>
        <begin position="519"/>
        <end position="542"/>
    </location>
</feature>
<feature type="transmembrane region" description="Helical" evidence="2">
    <location>
        <begin position="882"/>
        <end position="900"/>
    </location>
</feature>
<dbReference type="RefSeq" id="WP_280054549.1">
    <property type="nucleotide sequence ID" value="NZ_JAOBYN010000013.1"/>
</dbReference>